<dbReference type="AlphaFoldDB" id="A0A147ER07"/>
<proteinExistence type="predicted"/>
<dbReference type="Proteomes" id="UP000070810">
    <property type="component" value="Unassembled WGS sequence"/>
</dbReference>
<comment type="caution">
    <text evidence="5">The sequence shown here is derived from an EMBL/GenBank/DDBJ whole genome shotgun (WGS) entry which is preliminary data.</text>
</comment>
<accession>A0A147ER07</accession>
<dbReference type="SUPFAM" id="SSF53335">
    <property type="entry name" value="S-adenosyl-L-methionine-dependent methyltransferases"/>
    <property type="match status" value="1"/>
</dbReference>
<evidence type="ECO:0000313" key="5">
    <source>
        <dbReference type="EMBL" id="KTR86969.1"/>
    </source>
</evidence>
<dbReference type="GO" id="GO:0032259">
    <property type="term" value="P:methylation"/>
    <property type="evidence" value="ECO:0007669"/>
    <property type="project" value="UniProtKB-KW"/>
</dbReference>
<dbReference type="Gene3D" id="3.40.50.150">
    <property type="entry name" value="Vaccinia Virus protein VP39"/>
    <property type="match status" value="1"/>
</dbReference>
<dbReference type="GO" id="GO:0008168">
    <property type="term" value="F:methyltransferase activity"/>
    <property type="evidence" value="ECO:0007669"/>
    <property type="project" value="UniProtKB-KW"/>
</dbReference>
<dbReference type="NCBIfam" id="NF004851">
    <property type="entry name" value="PRK06202.1"/>
    <property type="match status" value="1"/>
</dbReference>
<keyword evidence="2" id="KW-0808">Transferase</keyword>
<dbReference type="PATRIC" id="fig|1079994.3.peg.231"/>
<evidence type="ECO:0000256" key="2">
    <source>
        <dbReference type="ARBA" id="ARBA00022679"/>
    </source>
</evidence>
<reference evidence="5 6" key="1">
    <citation type="journal article" date="2016" name="Front. Microbiol.">
        <title>Genomic Resource of Rice Seed Associated Bacteria.</title>
        <authorList>
            <person name="Midha S."/>
            <person name="Bansal K."/>
            <person name="Sharma S."/>
            <person name="Kumar N."/>
            <person name="Patil P.P."/>
            <person name="Chaudhry V."/>
            <person name="Patil P.B."/>
        </authorList>
    </citation>
    <scope>NUCLEOTIDE SEQUENCE [LARGE SCALE GENOMIC DNA]</scope>
    <source>
        <strain evidence="5 6">NS354</strain>
    </source>
</reference>
<sequence length="261" mass="28028">MSPESPGAARARTRFVSLARRDERLTEIMDDPDCDPDRLRRTLQGFGLVNRAVASWGRVYRTHLRPVLAAASVESGRRGAVRVLDVGCGGGDVLRRIVASAARDGIAVEGVGIDPDPRAIAVATGAPRVPGVVYRQCYSSALVAHGERFDVVLSNHLLHHLAADELSGLLADSEALATRLAVHSDIARSRLAYAAFAIGAVPVSPGTLLRVDGLRSIRRSYTPDELAAALPAGWRAERVGPFRLLAVQRRSTPPRDAARIR</sequence>
<dbReference type="InterPro" id="IPR041698">
    <property type="entry name" value="Methyltransf_25"/>
</dbReference>
<keyword evidence="1" id="KW-0489">Methyltransferase</keyword>
<dbReference type="PANTHER" id="PTHR43464:SF19">
    <property type="entry name" value="UBIQUINONE BIOSYNTHESIS O-METHYLTRANSFERASE, MITOCHONDRIAL"/>
    <property type="match status" value="1"/>
</dbReference>
<gene>
    <name evidence="5" type="ORF">NS354_02205</name>
</gene>
<keyword evidence="3" id="KW-0949">S-adenosyl-L-methionine</keyword>
<dbReference type="CDD" id="cd02440">
    <property type="entry name" value="AdoMet_MTases"/>
    <property type="match status" value="1"/>
</dbReference>
<evidence type="ECO:0000259" key="4">
    <source>
        <dbReference type="Pfam" id="PF13649"/>
    </source>
</evidence>
<organism evidence="5 6">
    <name type="scientific">Leucobacter chromiiresistens</name>
    <dbReference type="NCBI Taxonomy" id="1079994"/>
    <lineage>
        <taxon>Bacteria</taxon>
        <taxon>Bacillati</taxon>
        <taxon>Actinomycetota</taxon>
        <taxon>Actinomycetes</taxon>
        <taxon>Micrococcales</taxon>
        <taxon>Microbacteriaceae</taxon>
        <taxon>Leucobacter</taxon>
    </lineage>
</organism>
<evidence type="ECO:0000256" key="3">
    <source>
        <dbReference type="ARBA" id="ARBA00022691"/>
    </source>
</evidence>
<dbReference type="EMBL" id="LDRK01000011">
    <property type="protein sequence ID" value="KTR86969.1"/>
    <property type="molecule type" value="Genomic_DNA"/>
</dbReference>
<feature type="domain" description="Methyltransferase" evidence="4">
    <location>
        <begin position="83"/>
        <end position="171"/>
    </location>
</feature>
<evidence type="ECO:0000313" key="6">
    <source>
        <dbReference type="Proteomes" id="UP000070810"/>
    </source>
</evidence>
<dbReference type="PANTHER" id="PTHR43464">
    <property type="entry name" value="METHYLTRANSFERASE"/>
    <property type="match status" value="1"/>
</dbReference>
<dbReference type="Pfam" id="PF13649">
    <property type="entry name" value="Methyltransf_25"/>
    <property type="match status" value="1"/>
</dbReference>
<dbReference type="InterPro" id="IPR029063">
    <property type="entry name" value="SAM-dependent_MTases_sf"/>
</dbReference>
<keyword evidence="6" id="KW-1185">Reference proteome</keyword>
<dbReference type="RefSeq" id="WP_082677853.1">
    <property type="nucleotide sequence ID" value="NZ_LDRK01000011.1"/>
</dbReference>
<evidence type="ECO:0000256" key="1">
    <source>
        <dbReference type="ARBA" id="ARBA00022603"/>
    </source>
</evidence>
<protein>
    <recommendedName>
        <fullName evidence="4">Methyltransferase domain-containing protein</fullName>
    </recommendedName>
</protein>
<name>A0A147ER07_9MICO</name>
<dbReference type="OrthoDB" id="9800454at2"/>